<evidence type="ECO:0000256" key="1">
    <source>
        <dbReference type="SAM" id="MobiDB-lite"/>
    </source>
</evidence>
<dbReference type="STRING" id="857340.A0A086T257"/>
<reference evidence="3" key="1">
    <citation type="journal article" date="2014" name="Genome Announc.">
        <title>Genome sequence and annotation of Acremonium chrysogenum, producer of the beta-lactam antibiotic cephalosporin C.</title>
        <authorList>
            <person name="Terfehr D."/>
            <person name="Dahlmann T.A."/>
            <person name="Specht T."/>
            <person name="Zadra I."/>
            <person name="Kuernsteiner H."/>
            <person name="Kueck U."/>
        </authorList>
    </citation>
    <scope>NUCLEOTIDE SEQUENCE [LARGE SCALE GENOMIC DNA]</scope>
    <source>
        <strain evidence="3">ATCC 11550 / CBS 779.69 / DSM 880 / IAM 14645 / JCM 23072 / IMI 49137</strain>
    </source>
</reference>
<dbReference type="EMBL" id="JPKY01000069">
    <property type="protein sequence ID" value="KFH43439.1"/>
    <property type="molecule type" value="Genomic_DNA"/>
</dbReference>
<accession>A0A086T257</accession>
<evidence type="ECO:0000313" key="2">
    <source>
        <dbReference type="EMBL" id="KFH43439.1"/>
    </source>
</evidence>
<keyword evidence="3" id="KW-1185">Reference proteome</keyword>
<name>A0A086T257_HAPC1</name>
<dbReference type="GO" id="GO:0003677">
    <property type="term" value="F:DNA binding"/>
    <property type="evidence" value="ECO:0007669"/>
    <property type="project" value="InterPro"/>
</dbReference>
<dbReference type="HOGENOM" id="CLU_023052_0_0_1"/>
<dbReference type="SMART" id="SM00384">
    <property type="entry name" value="AT_hook"/>
    <property type="match status" value="2"/>
</dbReference>
<feature type="region of interest" description="Disordered" evidence="1">
    <location>
        <begin position="1"/>
        <end position="555"/>
    </location>
</feature>
<feature type="compositionally biased region" description="Basic and acidic residues" evidence="1">
    <location>
        <begin position="160"/>
        <end position="176"/>
    </location>
</feature>
<evidence type="ECO:0008006" key="4">
    <source>
        <dbReference type="Google" id="ProtNLM"/>
    </source>
</evidence>
<protein>
    <recommendedName>
        <fullName evidence="4">AT hook domain-containing protein</fullName>
    </recommendedName>
</protein>
<gene>
    <name evidence="2" type="ORF">ACRE_058150</name>
</gene>
<comment type="caution">
    <text evidence="2">The sequence shown here is derived from an EMBL/GenBank/DDBJ whole genome shotgun (WGS) entry which is preliminary data.</text>
</comment>
<feature type="compositionally biased region" description="Basic and acidic residues" evidence="1">
    <location>
        <begin position="520"/>
        <end position="535"/>
    </location>
</feature>
<dbReference type="Proteomes" id="UP000029964">
    <property type="component" value="Unassembled WGS sequence"/>
</dbReference>
<dbReference type="OrthoDB" id="5404794at2759"/>
<dbReference type="AlphaFoldDB" id="A0A086T257"/>
<evidence type="ECO:0000313" key="3">
    <source>
        <dbReference type="Proteomes" id="UP000029964"/>
    </source>
</evidence>
<sequence length="575" mass="61730">MARAVIADSDDDDDLGYSPPSQSPERPDALRGALSSDRVENHSESTDPAFFQSIFEEQSEAARREAGAAQGRRGGSGAATAGREDGLGASSLMSTDPLQGRDDDDVNEGGPGVGVLTATPKRGHKVPNDPWEVPSSMEEPPRSITPQRKTREEKKKKKGKSESKKSQRHSSPDQAHDGLGGRSTKRRKTNSGRPSTLDAEHIDLIELPSTQDVDEEFQAPIMPPPTLPVDRTSFIVAPKPLNSGRRDEYQSYTMPSDEELSQDQGPICVPGGRIAWSSGEATNVNTPRSEMPSSRNLDVVHEEQQECPGELELEDATARWNSSPDEIALDGPTQSTAKRKPKAASGRAGTPSGRDTSCTPADMRIKYSDREGDDDFVEKPVKPKKQRGRPRKKEGTLQADGSPAPSGSKRSATNSKKKRGRPRKADQQVVDGADEATNNTAAVDEDAKAEDGVQEEEEHTVENQDGDAAQAQPATAAADAEELAVPKRLQHDNDDGSMDKGKGGTISGSRPDSEANMSKDVAEKGSLEVGRRSEGKGAAVKAAGTWTWTGGPRPLYRVGLSKRTKIAPLLKSVRK</sequence>
<dbReference type="InterPro" id="IPR017956">
    <property type="entry name" value="AT_hook_DNA-bd_motif"/>
</dbReference>
<feature type="compositionally biased region" description="Basic residues" evidence="1">
    <location>
        <begin position="382"/>
        <end position="392"/>
    </location>
</feature>
<feature type="compositionally biased region" description="Polar residues" evidence="1">
    <location>
        <begin position="279"/>
        <end position="296"/>
    </location>
</feature>
<feature type="compositionally biased region" description="Low complexity" evidence="1">
    <location>
        <begin position="466"/>
        <end position="478"/>
    </location>
</feature>
<organism evidence="2 3">
    <name type="scientific">Hapsidospora chrysogenum (strain ATCC 11550 / CBS 779.69 / DSM 880 / IAM 14645 / JCM 23072 / IMI 49137)</name>
    <name type="common">Acremonium chrysogenum</name>
    <dbReference type="NCBI Taxonomy" id="857340"/>
    <lineage>
        <taxon>Eukaryota</taxon>
        <taxon>Fungi</taxon>
        <taxon>Dikarya</taxon>
        <taxon>Ascomycota</taxon>
        <taxon>Pezizomycotina</taxon>
        <taxon>Sordariomycetes</taxon>
        <taxon>Hypocreomycetidae</taxon>
        <taxon>Hypocreales</taxon>
        <taxon>Bionectriaceae</taxon>
        <taxon>Hapsidospora</taxon>
    </lineage>
</organism>
<feature type="compositionally biased region" description="Basic and acidic residues" evidence="1">
    <location>
        <begin position="489"/>
        <end position="502"/>
    </location>
</feature>
<proteinExistence type="predicted"/>